<accession>A0ABR0S9N5</accession>
<comment type="caution">
    <text evidence="2">The sequence shown here is derived from an EMBL/GenBank/DDBJ whole genome shotgun (WGS) entry which is preliminary data.</text>
</comment>
<gene>
    <name evidence="2" type="ORF">PT974_10375</name>
</gene>
<feature type="coiled-coil region" evidence="1">
    <location>
        <begin position="211"/>
        <end position="249"/>
    </location>
</feature>
<name>A0ABR0S9N5_9HYPO</name>
<evidence type="ECO:0000313" key="3">
    <source>
        <dbReference type="Proteomes" id="UP001338125"/>
    </source>
</evidence>
<sequence>MDYAQVIANAQQVAQTLATNKTTRTAELQTIEVSPSKLLNEAFTALNHFTDLVIIDGQPLQDEKWITEHEIDLINTLSKVNDAYQTALNKLKEEEAKLGRLVEGTASDIDATKGSVTNLNHAQVQVETEIKDQQVSMSQLEIRKGVLEGQVSNTQTELEKARRTYEENEEAAKPAYKRNQSLFWKIIGTIGEGSGGMDLPPGAIGPLQQIRQAAELEMEQCQHRIALLNKDLQQNYNDLESVKGNLELTKQKQTTLVNLKNQITDSLAHTLQFQNSCADHQQKLFTARQSSLLISSTLIDLKAKSHAHLKLALRNSFADTILDIIRKTPPNPELLGRAKEIMIKFERIPEASEFRTGIAAEIVETQKWIGGQIQGLSIMAY</sequence>
<organism evidence="2 3">
    <name type="scientific">Cladobotryum mycophilum</name>
    <dbReference type="NCBI Taxonomy" id="491253"/>
    <lineage>
        <taxon>Eukaryota</taxon>
        <taxon>Fungi</taxon>
        <taxon>Dikarya</taxon>
        <taxon>Ascomycota</taxon>
        <taxon>Pezizomycotina</taxon>
        <taxon>Sordariomycetes</taxon>
        <taxon>Hypocreomycetidae</taxon>
        <taxon>Hypocreales</taxon>
        <taxon>Hypocreaceae</taxon>
        <taxon>Cladobotryum</taxon>
    </lineage>
</organism>
<keyword evidence="3" id="KW-1185">Reference proteome</keyword>
<dbReference type="EMBL" id="JAVFKD010000015">
    <property type="protein sequence ID" value="KAK5988878.1"/>
    <property type="molecule type" value="Genomic_DNA"/>
</dbReference>
<keyword evidence="1" id="KW-0175">Coiled coil</keyword>
<protein>
    <submittedName>
        <fullName evidence="2">Uncharacterized protein</fullName>
    </submittedName>
</protein>
<evidence type="ECO:0000313" key="2">
    <source>
        <dbReference type="EMBL" id="KAK5988878.1"/>
    </source>
</evidence>
<evidence type="ECO:0000256" key="1">
    <source>
        <dbReference type="SAM" id="Coils"/>
    </source>
</evidence>
<dbReference type="Proteomes" id="UP001338125">
    <property type="component" value="Unassembled WGS sequence"/>
</dbReference>
<proteinExistence type="predicted"/>
<reference evidence="2 3" key="1">
    <citation type="submission" date="2024-01" db="EMBL/GenBank/DDBJ databases">
        <title>Complete genome of Cladobotryum mycophilum ATHUM6906.</title>
        <authorList>
            <person name="Christinaki A.C."/>
            <person name="Myridakis A.I."/>
            <person name="Kouvelis V.N."/>
        </authorList>
    </citation>
    <scope>NUCLEOTIDE SEQUENCE [LARGE SCALE GENOMIC DNA]</scope>
    <source>
        <strain evidence="2 3">ATHUM6906</strain>
    </source>
</reference>